<dbReference type="EMBL" id="JABXWR010000001">
    <property type="protein sequence ID" value="NVO67616.1"/>
    <property type="molecule type" value="Genomic_DNA"/>
</dbReference>
<organism evidence="1 2">
    <name type="scientific">Methanofollis tationis</name>
    <dbReference type="NCBI Taxonomy" id="81417"/>
    <lineage>
        <taxon>Archaea</taxon>
        <taxon>Methanobacteriati</taxon>
        <taxon>Methanobacteriota</taxon>
        <taxon>Stenosarchaea group</taxon>
        <taxon>Methanomicrobia</taxon>
        <taxon>Methanomicrobiales</taxon>
        <taxon>Methanomicrobiaceae</taxon>
        <taxon>Methanofollis</taxon>
    </lineage>
</organism>
<evidence type="ECO:0000313" key="1">
    <source>
        <dbReference type="EMBL" id="NVO67616.1"/>
    </source>
</evidence>
<dbReference type="RefSeq" id="WP_176789188.1">
    <property type="nucleotide sequence ID" value="NZ_JABXWR010000001.1"/>
</dbReference>
<protein>
    <submittedName>
        <fullName evidence="1">Uncharacterized protein</fullName>
    </submittedName>
</protein>
<proteinExistence type="predicted"/>
<comment type="caution">
    <text evidence="1">The sequence shown here is derived from an EMBL/GenBank/DDBJ whole genome shotgun (WGS) entry which is preliminary data.</text>
</comment>
<evidence type="ECO:0000313" key="2">
    <source>
        <dbReference type="Proteomes" id="UP000570823"/>
    </source>
</evidence>
<reference evidence="1 2" key="1">
    <citation type="submission" date="2020-06" db="EMBL/GenBank/DDBJ databases">
        <title>Methanofollis fontis sp. nov., a methanogen isolated from marine sediments near a cold seep at Four-Way Closure Ridge offshore southwestern Taiwan.</title>
        <authorList>
            <person name="Chen S.-C."/>
            <person name="Teng N.-H."/>
            <person name="Lin Y.-S."/>
            <person name="Lai M.-C."/>
            <person name="Chen H.-H."/>
            <person name="Wang C.-C."/>
        </authorList>
    </citation>
    <scope>NUCLEOTIDE SEQUENCE [LARGE SCALE GENOMIC DNA]</scope>
    <source>
        <strain evidence="1 2">DSM 2702</strain>
    </source>
</reference>
<keyword evidence="2" id="KW-1185">Reference proteome</keyword>
<gene>
    <name evidence="1" type="ORF">HWN36_09920</name>
</gene>
<sequence length="80" mass="8695">MAGVFSLRPERPHKIKIVEEVEALGRETLAHVLVAEDVLALRVDRGIGKEGEAHPGMIVRRAPNALAFAALCIPFALLFP</sequence>
<dbReference type="Proteomes" id="UP000570823">
    <property type="component" value="Unassembled WGS sequence"/>
</dbReference>
<name>A0A7K4HQT4_9EURY</name>
<accession>A0A7K4HQT4</accession>
<dbReference type="AlphaFoldDB" id="A0A7K4HQT4"/>